<feature type="signal peptide" evidence="11">
    <location>
        <begin position="1"/>
        <end position="18"/>
    </location>
</feature>
<keyword evidence="11" id="KW-0732">Signal</keyword>
<comment type="similarity">
    <text evidence="3">Belongs to the PIGU family.</text>
</comment>
<keyword evidence="4" id="KW-0337">GPI-anchor biosynthesis</keyword>
<feature type="transmembrane region" description="Helical" evidence="10">
    <location>
        <begin position="167"/>
        <end position="196"/>
    </location>
</feature>
<evidence type="ECO:0000256" key="1">
    <source>
        <dbReference type="ARBA" id="ARBA00004477"/>
    </source>
</evidence>
<evidence type="ECO:0000256" key="10">
    <source>
        <dbReference type="SAM" id="Phobius"/>
    </source>
</evidence>
<evidence type="ECO:0000256" key="4">
    <source>
        <dbReference type="ARBA" id="ARBA00022502"/>
    </source>
</evidence>
<feature type="transmembrane region" description="Helical" evidence="10">
    <location>
        <begin position="456"/>
        <end position="481"/>
    </location>
</feature>
<keyword evidence="7 10" id="KW-1133">Transmembrane helix</keyword>
<evidence type="ECO:0000256" key="7">
    <source>
        <dbReference type="ARBA" id="ARBA00022989"/>
    </source>
</evidence>
<comment type="pathway">
    <text evidence="2">Glycolipid biosynthesis; glycosylphosphatidylinositol-anchor biosynthesis.</text>
</comment>
<name>A0ABQ8YAB9_9EUKA</name>
<evidence type="ECO:0000256" key="6">
    <source>
        <dbReference type="ARBA" id="ARBA00022824"/>
    </source>
</evidence>
<organism evidence="12 13">
    <name type="scientific">Anaeramoeba flamelloides</name>
    <dbReference type="NCBI Taxonomy" id="1746091"/>
    <lineage>
        <taxon>Eukaryota</taxon>
        <taxon>Metamonada</taxon>
        <taxon>Anaeramoebidae</taxon>
        <taxon>Anaeramoeba</taxon>
    </lineage>
</organism>
<evidence type="ECO:0000256" key="2">
    <source>
        <dbReference type="ARBA" id="ARBA00004687"/>
    </source>
</evidence>
<proteinExistence type="inferred from homology"/>
<dbReference type="Proteomes" id="UP001150062">
    <property type="component" value="Unassembled WGS sequence"/>
</dbReference>
<evidence type="ECO:0000313" key="12">
    <source>
        <dbReference type="EMBL" id="KAJ6241595.1"/>
    </source>
</evidence>
<feature type="transmembrane region" description="Helical" evidence="10">
    <location>
        <begin position="380"/>
        <end position="413"/>
    </location>
</feature>
<keyword evidence="6" id="KW-0256">Endoplasmic reticulum</keyword>
<feature type="transmembrane region" description="Helical" evidence="10">
    <location>
        <begin position="267"/>
        <end position="292"/>
    </location>
</feature>
<feature type="compositionally biased region" description="Basic and acidic residues" evidence="9">
    <location>
        <begin position="218"/>
        <end position="236"/>
    </location>
</feature>
<feature type="region of interest" description="Disordered" evidence="9">
    <location>
        <begin position="218"/>
        <end position="258"/>
    </location>
</feature>
<dbReference type="EMBL" id="JAOAOG010000191">
    <property type="protein sequence ID" value="KAJ6241595.1"/>
    <property type="molecule type" value="Genomic_DNA"/>
</dbReference>
<evidence type="ECO:0000256" key="3">
    <source>
        <dbReference type="ARBA" id="ARBA00010026"/>
    </source>
</evidence>
<feature type="compositionally biased region" description="Basic residues" evidence="9">
    <location>
        <begin position="237"/>
        <end position="252"/>
    </location>
</feature>
<feature type="transmembrane region" description="Helical" evidence="10">
    <location>
        <begin position="123"/>
        <end position="147"/>
    </location>
</feature>
<feature type="region of interest" description="Disordered" evidence="9">
    <location>
        <begin position="487"/>
        <end position="511"/>
    </location>
</feature>
<feature type="transmembrane region" description="Helical" evidence="10">
    <location>
        <begin position="425"/>
        <end position="444"/>
    </location>
</feature>
<feature type="chain" id="PRO_5045396628" evidence="11">
    <location>
        <begin position="19"/>
        <end position="511"/>
    </location>
</feature>
<dbReference type="Pfam" id="PF06728">
    <property type="entry name" value="PIG-U"/>
    <property type="match status" value="1"/>
</dbReference>
<comment type="subcellular location">
    <subcellularLocation>
        <location evidence="1">Endoplasmic reticulum membrane</location>
        <topology evidence="1">Multi-pass membrane protein</topology>
    </subcellularLocation>
</comment>
<evidence type="ECO:0000256" key="11">
    <source>
        <dbReference type="SAM" id="SignalP"/>
    </source>
</evidence>
<keyword evidence="13" id="KW-1185">Reference proteome</keyword>
<evidence type="ECO:0000313" key="13">
    <source>
        <dbReference type="Proteomes" id="UP001150062"/>
    </source>
</evidence>
<accession>A0ABQ8YAB9</accession>
<feature type="transmembrane region" description="Helical" evidence="10">
    <location>
        <begin position="326"/>
        <end position="344"/>
    </location>
</feature>
<dbReference type="PANTHER" id="PTHR13121:SF0">
    <property type="entry name" value="PHOSPHATIDYLINOSITOL GLYCAN ANCHOR BIOSYNTHESIS CLASS U PROTEIN"/>
    <property type="match status" value="1"/>
</dbReference>
<gene>
    <name evidence="12" type="ORF">M0813_00296</name>
</gene>
<evidence type="ECO:0000256" key="9">
    <source>
        <dbReference type="SAM" id="MobiDB-lite"/>
    </source>
</evidence>
<feature type="transmembrane region" description="Helical" evidence="10">
    <location>
        <begin position="83"/>
        <end position="103"/>
    </location>
</feature>
<reference evidence="12" key="1">
    <citation type="submission" date="2022-08" db="EMBL/GenBank/DDBJ databases">
        <title>Novel sulfate-reducing endosymbionts in the free-living metamonad Anaeramoeba.</title>
        <authorList>
            <person name="Jerlstrom-Hultqvist J."/>
            <person name="Cepicka I."/>
            <person name="Gallot-Lavallee L."/>
            <person name="Salas-Leiva D."/>
            <person name="Curtis B.A."/>
            <person name="Zahonova K."/>
            <person name="Pipaliya S."/>
            <person name="Dacks J."/>
            <person name="Roger A.J."/>
        </authorList>
    </citation>
    <scope>NUCLEOTIDE SEQUENCE</scope>
    <source>
        <strain evidence="12">Schooner1</strain>
    </source>
</reference>
<evidence type="ECO:0000256" key="8">
    <source>
        <dbReference type="ARBA" id="ARBA00023136"/>
    </source>
</evidence>
<keyword evidence="5 10" id="KW-0812">Transmembrane</keyword>
<protein>
    <submittedName>
        <fullName evidence="12">Gpi transamidase component pig-u</fullName>
    </submittedName>
</protein>
<comment type="caution">
    <text evidence="12">The sequence shown here is derived from an EMBL/GenBank/DDBJ whole genome shotgun (WGS) entry which is preliminary data.</text>
</comment>
<dbReference type="PANTHER" id="PTHR13121">
    <property type="entry name" value="GPI TRANSAMIDASE COMPONENT PIG-U"/>
    <property type="match status" value="1"/>
</dbReference>
<evidence type="ECO:0000256" key="5">
    <source>
        <dbReference type="ARBA" id="ARBA00022692"/>
    </source>
</evidence>
<keyword evidence="8 10" id="KW-0472">Membrane</keyword>
<feature type="transmembrane region" description="Helical" evidence="10">
    <location>
        <begin position="356"/>
        <end position="374"/>
    </location>
</feature>
<sequence length="511" mass="60403">MILQFSLILLGILLRVAGYHFDLSSFYNQKFEYVTPFTSFDNLIEAVHLMSHGTSPYGGSHFHLPPIYLWLFRWVDQDSYSNWGLRIIFILIDLICCLLLFLIIKQTLLQQKNKMLKQKLERILPVAISSIYFLNPFTITSCLVYCMGNFTRLYILLSIYFAMNANLVLTTFVLSLAAYTEVTPVLLIIPMILYCIKQRSQLFKSKLNISKLNINKNQEKEKEKEQKQKEEKEEKQKKVKKNQKQKKEKKTKQNNNKEKQQNNSKIYLQWFFGLFLFFFWWALLLILSQLMFNSNITNIKTLTKDPNFFQHFFSNSHYFTFLKHTYYFLLNITDLTPNIGLYWYLLTETFVVFRQFLVFTLQFINVVGLIPLTLRFHSYPLFLLAIITSSITILKAYPTLADFPFLFCLLVMQPKLLENTRYRTFFIRGFQVVIGLLSPFYKIWIQDGTGNANYLFGISLSFSFAEILVLMEMIRSAMIVITNEKDKKKEKNSKPYYISTPNKKLHSKKDK</sequence>
<dbReference type="InterPro" id="IPR009600">
    <property type="entry name" value="PIG-U"/>
</dbReference>